<evidence type="ECO:0000313" key="2">
    <source>
        <dbReference type="EMBL" id="CAH3163441.1"/>
    </source>
</evidence>
<protein>
    <submittedName>
        <fullName evidence="2">Uncharacterized protein</fullName>
    </submittedName>
</protein>
<evidence type="ECO:0000256" key="1">
    <source>
        <dbReference type="SAM" id="MobiDB-lite"/>
    </source>
</evidence>
<reference evidence="2 3" key="1">
    <citation type="submission" date="2022-05" db="EMBL/GenBank/DDBJ databases">
        <authorList>
            <consortium name="Genoscope - CEA"/>
            <person name="William W."/>
        </authorList>
    </citation>
    <scope>NUCLEOTIDE SEQUENCE [LARGE SCALE GENOMIC DNA]</scope>
</reference>
<proteinExistence type="predicted"/>
<evidence type="ECO:0000313" key="3">
    <source>
        <dbReference type="Proteomes" id="UP001159405"/>
    </source>
</evidence>
<keyword evidence="3" id="KW-1185">Reference proteome</keyword>
<name>A0ABN8QFM4_9CNID</name>
<accession>A0ABN8QFM4</accession>
<feature type="region of interest" description="Disordered" evidence="1">
    <location>
        <begin position="268"/>
        <end position="305"/>
    </location>
</feature>
<comment type="caution">
    <text evidence="2">The sequence shown here is derived from an EMBL/GenBank/DDBJ whole genome shotgun (WGS) entry which is preliminary data.</text>
</comment>
<dbReference type="EMBL" id="CALNXK010000126">
    <property type="protein sequence ID" value="CAH3163441.1"/>
    <property type="molecule type" value="Genomic_DNA"/>
</dbReference>
<organism evidence="2 3">
    <name type="scientific">Porites lobata</name>
    <dbReference type="NCBI Taxonomy" id="104759"/>
    <lineage>
        <taxon>Eukaryota</taxon>
        <taxon>Metazoa</taxon>
        <taxon>Cnidaria</taxon>
        <taxon>Anthozoa</taxon>
        <taxon>Hexacorallia</taxon>
        <taxon>Scleractinia</taxon>
        <taxon>Fungiina</taxon>
        <taxon>Poritidae</taxon>
        <taxon>Porites</taxon>
    </lineage>
</organism>
<gene>
    <name evidence="2" type="ORF">PLOB_00005824</name>
</gene>
<feature type="compositionally biased region" description="Polar residues" evidence="1">
    <location>
        <begin position="270"/>
        <end position="280"/>
    </location>
</feature>
<sequence>MSVRQLGKETCKRPSKALFLSPKECKTGIAPTRLIVEKDVHYIEGMLVHVKWEGKKVEAEILALNVLVEKDFEWSRKNLPDIVEESGEPSEIDECSEPPEKKVACKKVIKREVEWKSNREAKKAQSTTPTITSAVNRLQEDPAVTLLRQQLTAKTEECRRLIDKLDAIEEVNAKIIRSQTQMQENFVKMLEKVQASISGIEDKLMANTQASISGMATEVSQLEARLSFLEGQALNQYTCMQLDSTVNSACVNETPVMDEIECSVDLNQDPDLTTINTDTLSRPRSEEDQSAETNPDWEGTSASTPQEVGEEFIGTCVTPSKIRAVQETLTKERERHLCALKLLPSFFSKEELATSNTDGTHEKHCLDSNKLKSLKVLVFSKFPVNTMEEKIEHGDALKEK</sequence>
<dbReference type="Proteomes" id="UP001159405">
    <property type="component" value="Unassembled WGS sequence"/>
</dbReference>